<reference evidence="2 3" key="1">
    <citation type="submission" date="2015-05" db="EMBL/GenBank/DDBJ databases">
        <authorList>
            <person name="Tang B."/>
            <person name="Yu Y."/>
        </authorList>
    </citation>
    <scope>NUCLEOTIDE SEQUENCE [LARGE SCALE GENOMIC DNA]</scope>
    <source>
        <strain evidence="2 3">DSM 7029</strain>
    </source>
</reference>
<name>A0A0G3BGA6_9BURK</name>
<accession>A0A0G3BGA6</accession>
<keyword evidence="1" id="KW-0812">Transmembrane</keyword>
<keyword evidence="1" id="KW-0472">Membrane</keyword>
<dbReference type="KEGG" id="pbh:AAW51_1646"/>
<dbReference type="Proteomes" id="UP000035352">
    <property type="component" value="Chromosome"/>
</dbReference>
<dbReference type="AlphaFoldDB" id="A0A0G3BGA6"/>
<organism evidence="2 3">
    <name type="scientific">Caldimonas brevitalea</name>
    <dbReference type="NCBI Taxonomy" id="413882"/>
    <lineage>
        <taxon>Bacteria</taxon>
        <taxon>Pseudomonadati</taxon>
        <taxon>Pseudomonadota</taxon>
        <taxon>Betaproteobacteria</taxon>
        <taxon>Burkholderiales</taxon>
        <taxon>Sphaerotilaceae</taxon>
        <taxon>Caldimonas</taxon>
    </lineage>
</organism>
<evidence type="ECO:0008006" key="4">
    <source>
        <dbReference type="Google" id="ProtNLM"/>
    </source>
</evidence>
<keyword evidence="1" id="KW-1133">Transmembrane helix</keyword>
<proteinExistence type="predicted"/>
<keyword evidence="3" id="KW-1185">Reference proteome</keyword>
<sequence>MTLLGLGAACAACCAIPLALPLLGGLAMSGGLGLWAGWPLAVGAAVLTVALASGWYLLRRRRACKAEPADQERLGCGSVTTGTSNSPGGSVCGCASTRSVG</sequence>
<gene>
    <name evidence="2" type="ORF">AAW51_1646</name>
</gene>
<evidence type="ECO:0000313" key="3">
    <source>
        <dbReference type="Proteomes" id="UP000035352"/>
    </source>
</evidence>
<protein>
    <recommendedName>
        <fullName evidence="4">Mercuric ion transport protein</fullName>
    </recommendedName>
</protein>
<feature type="transmembrane region" description="Helical" evidence="1">
    <location>
        <begin position="35"/>
        <end position="58"/>
    </location>
</feature>
<evidence type="ECO:0000256" key="1">
    <source>
        <dbReference type="SAM" id="Phobius"/>
    </source>
</evidence>
<dbReference type="EMBL" id="CP011371">
    <property type="protein sequence ID" value="AKJ28337.1"/>
    <property type="molecule type" value="Genomic_DNA"/>
</dbReference>
<evidence type="ECO:0000313" key="2">
    <source>
        <dbReference type="EMBL" id="AKJ28337.1"/>
    </source>
</evidence>